<evidence type="ECO:0000313" key="2">
    <source>
        <dbReference type="EMBL" id="MFD1021128.1"/>
    </source>
</evidence>
<dbReference type="PANTHER" id="PTHR47739">
    <property type="entry name" value="TRNA1(VAL) (ADENINE(37)-N6)-METHYLTRANSFERASE"/>
    <property type="match status" value="1"/>
</dbReference>
<dbReference type="EMBL" id="JBHTKL010000007">
    <property type="protein sequence ID" value="MFD1021128.1"/>
    <property type="molecule type" value="Genomic_DNA"/>
</dbReference>
<keyword evidence="3" id="KW-1185">Reference proteome</keyword>
<protein>
    <submittedName>
        <fullName evidence="2">tRNA1(Val) (Adenine(37)-N6)-methyltransferase</fullName>
        <ecNumber evidence="2">2.1.1.223</ecNumber>
    </submittedName>
</protein>
<feature type="domain" description="Methyltransferase small" evidence="1">
    <location>
        <begin position="36"/>
        <end position="144"/>
    </location>
</feature>
<comment type="caution">
    <text evidence="2">The sequence shown here is derived from an EMBL/GenBank/DDBJ whole genome shotgun (WGS) entry which is preliminary data.</text>
</comment>
<dbReference type="SUPFAM" id="SSF53335">
    <property type="entry name" value="S-adenosyl-L-methionine-dependent methyltransferases"/>
    <property type="match status" value="1"/>
</dbReference>
<dbReference type="PANTHER" id="PTHR47739:SF1">
    <property type="entry name" value="TRNA1(VAL) (ADENINE(37)-N6)-METHYLTRANSFERASE"/>
    <property type="match status" value="1"/>
</dbReference>
<proteinExistence type="predicted"/>
<dbReference type="InterPro" id="IPR029063">
    <property type="entry name" value="SAM-dependent_MTases_sf"/>
</dbReference>
<dbReference type="InterPro" id="IPR050210">
    <property type="entry name" value="tRNA_Adenine-N(6)_MTase"/>
</dbReference>
<name>A0ABW3L8N8_9BACI</name>
<evidence type="ECO:0000259" key="1">
    <source>
        <dbReference type="Pfam" id="PF05175"/>
    </source>
</evidence>
<accession>A0ABW3L8N8</accession>
<dbReference type="Gene3D" id="3.40.50.150">
    <property type="entry name" value="Vaccinia Virus protein VP39"/>
    <property type="match status" value="1"/>
</dbReference>
<dbReference type="RefSeq" id="WP_386064058.1">
    <property type="nucleotide sequence ID" value="NZ_JBHTKL010000007.1"/>
</dbReference>
<dbReference type="Pfam" id="PF05175">
    <property type="entry name" value="MTS"/>
    <property type="match status" value="1"/>
</dbReference>
<dbReference type="EC" id="2.1.1.223" evidence="2"/>
<keyword evidence="2" id="KW-0489">Methyltransferase</keyword>
<sequence>MIELKDDERIDDLLAKENMRIIQSPTAFAFSLDAVMLAHFTYVPIKRGNILDLCTGNGVIPLLLSTRSHASISGVEIQQRLYDMAERNVELNGLENQLRMVHGDLRDMPKQLGNGAFDLVTCNPPYFPTPQKQEQNINEHVAIARHEIFGNLEEIIFACSRLTRSGGKISMVHRPGRMADIIYLFRKYQIEPKRIRLVHPKEGKEANILLIEGTRDGRADLKVLPPLYTFTADNEYTDEMREILYGRG</sequence>
<dbReference type="GO" id="GO:0008168">
    <property type="term" value="F:methyltransferase activity"/>
    <property type="evidence" value="ECO:0007669"/>
    <property type="project" value="UniProtKB-KW"/>
</dbReference>
<evidence type="ECO:0000313" key="3">
    <source>
        <dbReference type="Proteomes" id="UP001596990"/>
    </source>
</evidence>
<organism evidence="2 3">
    <name type="scientific">Thalassobacillus hwangdonensis</name>
    <dbReference type="NCBI Taxonomy" id="546108"/>
    <lineage>
        <taxon>Bacteria</taxon>
        <taxon>Bacillati</taxon>
        <taxon>Bacillota</taxon>
        <taxon>Bacilli</taxon>
        <taxon>Bacillales</taxon>
        <taxon>Bacillaceae</taxon>
        <taxon>Thalassobacillus</taxon>
    </lineage>
</organism>
<dbReference type="InterPro" id="IPR007848">
    <property type="entry name" value="Small_mtfrase_dom"/>
</dbReference>
<dbReference type="GO" id="GO:0032259">
    <property type="term" value="P:methylation"/>
    <property type="evidence" value="ECO:0007669"/>
    <property type="project" value="UniProtKB-KW"/>
</dbReference>
<reference evidence="3" key="1">
    <citation type="journal article" date="2019" name="Int. J. Syst. Evol. Microbiol.">
        <title>The Global Catalogue of Microorganisms (GCM) 10K type strain sequencing project: providing services to taxonomists for standard genome sequencing and annotation.</title>
        <authorList>
            <consortium name="The Broad Institute Genomics Platform"/>
            <consortium name="The Broad Institute Genome Sequencing Center for Infectious Disease"/>
            <person name="Wu L."/>
            <person name="Ma J."/>
        </authorList>
    </citation>
    <scope>NUCLEOTIDE SEQUENCE [LARGE SCALE GENOMIC DNA]</scope>
    <source>
        <strain evidence="3">CCUG 56607</strain>
    </source>
</reference>
<dbReference type="Proteomes" id="UP001596990">
    <property type="component" value="Unassembled WGS sequence"/>
</dbReference>
<gene>
    <name evidence="2" type="ORF">ACFQ2J_18210</name>
</gene>
<keyword evidence="2" id="KW-0808">Transferase</keyword>
<dbReference type="CDD" id="cd02440">
    <property type="entry name" value="AdoMet_MTases"/>
    <property type="match status" value="1"/>
</dbReference>